<gene>
    <name evidence="4" type="ordered locus">Turpa_2464</name>
</gene>
<evidence type="ECO:0000259" key="3">
    <source>
        <dbReference type="PROSITE" id="PS50977"/>
    </source>
</evidence>
<evidence type="ECO:0000313" key="5">
    <source>
        <dbReference type="Proteomes" id="UP000006048"/>
    </source>
</evidence>
<dbReference type="AlphaFoldDB" id="I4B749"/>
<protein>
    <submittedName>
        <fullName evidence="4">Transcriptional regulator, TetR family</fullName>
    </submittedName>
</protein>
<keyword evidence="5" id="KW-1185">Reference proteome</keyword>
<evidence type="ECO:0000256" key="1">
    <source>
        <dbReference type="ARBA" id="ARBA00023125"/>
    </source>
</evidence>
<sequence>MRQEKRKELTREKILEAAKAVFAQKGYAGTSIADVVKKSKLARGTFYLHFQSVEQVLNALLQEIFIDIQRYLTDLQVEALDHKNFKRALSDLAKSLLSVFQNHRETVILLLTTMNSEPKIRAQTVWFQELLQATIRVMLDRGITSGRLKKHDSELMSFLVSGGLREVLSQWLLFGRYNRDIESKVDEMISIYMNGVELEEK</sequence>
<dbReference type="OrthoDB" id="9814200at2"/>
<evidence type="ECO:0000313" key="4">
    <source>
        <dbReference type="EMBL" id="AFM13106.1"/>
    </source>
</evidence>
<dbReference type="PRINTS" id="PR00455">
    <property type="entry name" value="HTHTETR"/>
</dbReference>
<keyword evidence="1 2" id="KW-0238">DNA-binding</keyword>
<dbReference type="InterPro" id="IPR009057">
    <property type="entry name" value="Homeodomain-like_sf"/>
</dbReference>
<evidence type="ECO:0000256" key="2">
    <source>
        <dbReference type="PROSITE-ProRule" id="PRU00335"/>
    </source>
</evidence>
<dbReference type="STRING" id="869212.Turpa_2464"/>
<organism evidence="4 5">
    <name type="scientific">Turneriella parva (strain ATCC BAA-1111 / DSM 21527 / NCTC 11395 / H)</name>
    <name type="common">Leptospira parva</name>
    <dbReference type="NCBI Taxonomy" id="869212"/>
    <lineage>
        <taxon>Bacteria</taxon>
        <taxon>Pseudomonadati</taxon>
        <taxon>Spirochaetota</taxon>
        <taxon>Spirochaetia</taxon>
        <taxon>Leptospirales</taxon>
        <taxon>Leptospiraceae</taxon>
        <taxon>Turneriella</taxon>
    </lineage>
</organism>
<accession>I4B749</accession>
<dbReference type="RefSeq" id="WP_014803612.1">
    <property type="nucleotide sequence ID" value="NC_018020.1"/>
</dbReference>
<proteinExistence type="predicted"/>
<dbReference type="PANTHER" id="PTHR43479">
    <property type="entry name" value="ACREF/ENVCD OPERON REPRESSOR-RELATED"/>
    <property type="match status" value="1"/>
</dbReference>
<dbReference type="GO" id="GO:0003677">
    <property type="term" value="F:DNA binding"/>
    <property type="evidence" value="ECO:0007669"/>
    <property type="project" value="UniProtKB-UniRule"/>
</dbReference>
<dbReference type="Gene3D" id="1.10.357.10">
    <property type="entry name" value="Tetracycline Repressor, domain 2"/>
    <property type="match status" value="1"/>
</dbReference>
<feature type="domain" description="HTH tetR-type" evidence="3">
    <location>
        <begin position="8"/>
        <end position="68"/>
    </location>
</feature>
<dbReference type="KEGG" id="tpx:Turpa_2464"/>
<dbReference type="Proteomes" id="UP000006048">
    <property type="component" value="Chromosome"/>
</dbReference>
<dbReference type="PANTHER" id="PTHR43479:SF11">
    <property type="entry name" value="ACREF_ENVCD OPERON REPRESSOR-RELATED"/>
    <property type="match status" value="1"/>
</dbReference>
<feature type="DNA-binding region" description="H-T-H motif" evidence="2">
    <location>
        <begin position="31"/>
        <end position="50"/>
    </location>
</feature>
<dbReference type="SUPFAM" id="SSF46689">
    <property type="entry name" value="Homeodomain-like"/>
    <property type="match status" value="1"/>
</dbReference>
<dbReference type="EMBL" id="CP002959">
    <property type="protein sequence ID" value="AFM13106.1"/>
    <property type="molecule type" value="Genomic_DNA"/>
</dbReference>
<dbReference type="InterPro" id="IPR001647">
    <property type="entry name" value="HTH_TetR"/>
</dbReference>
<dbReference type="InterPro" id="IPR050624">
    <property type="entry name" value="HTH-type_Tx_Regulator"/>
</dbReference>
<dbReference type="Pfam" id="PF00440">
    <property type="entry name" value="TetR_N"/>
    <property type="match status" value="1"/>
</dbReference>
<dbReference type="InterPro" id="IPR036271">
    <property type="entry name" value="Tet_transcr_reg_TetR-rel_C_sf"/>
</dbReference>
<reference evidence="4 5" key="1">
    <citation type="submission" date="2012-06" db="EMBL/GenBank/DDBJ databases">
        <title>The complete chromosome of genome of Turneriella parva DSM 21527.</title>
        <authorList>
            <consortium name="US DOE Joint Genome Institute (JGI-PGF)"/>
            <person name="Lucas S."/>
            <person name="Han J."/>
            <person name="Lapidus A."/>
            <person name="Bruce D."/>
            <person name="Goodwin L."/>
            <person name="Pitluck S."/>
            <person name="Peters L."/>
            <person name="Kyrpides N."/>
            <person name="Mavromatis K."/>
            <person name="Ivanova N."/>
            <person name="Mikhailova N."/>
            <person name="Chertkov O."/>
            <person name="Detter J.C."/>
            <person name="Tapia R."/>
            <person name="Han C."/>
            <person name="Land M."/>
            <person name="Hauser L."/>
            <person name="Markowitz V."/>
            <person name="Cheng J.-F."/>
            <person name="Hugenholtz P."/>
            <person name="Woyke T."/>
            <person name="Wu D."/>
            <person name="Gronow S."/>
            <person name="Wellnitz S."/>
            <person name="Brambilla E."/>
            <person name="Klenk H.-P."/>
            <person name="Eisen J.A."/>
        </authorList>
    </citation>
    <scope>NUCLEOTIDE SEQUENCE [LARGE SCALE GENOMIC DNA]</scope>
    <source>
        <strain evidence="5">ATCC BAA-1111 / DSM 21527 / NCTC 11395 / H</strain>
    </source>
</reference>
<dbReference type="PROSITE" id="PS50977">
    <property type="entry name" value="HTH_TETR_2"/>
    <property type="match status" value="1"/>
</dbReference>
<name>I4B749_TURPD</name>
<dbReference type="SUPFAM" id="SSF48498">
    <property type="entry name" value="Tetracyclin repressor-like, C-terminal domain"/>
    <property type="match status" value="1"/>
</dbReference>
<dbReference type="HOGENOM" id="CLU_069356_12_2_12"/>